<dbReference type="Proteomes" id="UP000434957">
    <property type="component" value="Unassembled WGS sequence"/>
</dbReference>
<reference evidence="4 6" key="1">
    <citation type="submission" date="2018-08" db="EMBL/GenBank/DDBJ databases">
        <title>Genomic investigation of the strawberry pathogen Phytophthora fragariae indicates pathogenicity is determined by transcriptional variation in three key races.</title>
        <authorList>
            <person name="Adams T.M."/>
            <person name="Armitage A.D."/>
            <person name="Sobczyk M.K."/>
            <person name="Bates H.J."/>
            <person name="Dunwell J.M."/>
            <person name="Nellist C.F."/>
            <person name="Harrison R.J."/>
        </authorList>
    </citation>
    <scope>NUCLEOTIDE SEQUENCE [LARGE SCALE GENOMIC DNA]</scope>
    <source>
        <strain evidence="2 5">SCRP249</strain>
        <strain evidence="3 7">SCRP324</strain>
        <strain evidence="4 6">SCRP333</strain>
    </source>
</reference>
<protein>
    <submittedName>
        <fullName evidence="4">Uncharacterized protein</fullName>
    </submittedName>
</protein>
<sequence length="55" mass="6336">MHCFFVVSILSTRQWLAPGCFCSGDTSKLVLVTDCIYYYFYPIKTNENLLETSNC</sequence>
<evidence type="ECO:0000313" key="4">
    <source>
        <dbReference type="EMBL" id="KAE9339877.1"/>
    </source>
</evidence>
<dbReference type="AlphaFoldDB" id="A0A6A4F4S3"/>
<evidence type="ECO:0000313" key="7">
    <source>
        <dbReference type="Proteomes" id="UP000435112"/>
    </source>
</evidence>
<keyword evidence="6" id="KW-1185">Reference proteome</keyword>
<keyword evidence="1" id="KW-0732">Signal</keyword>
<dbReference type="EMBL" id="QXFV01000632">
    <property type="protein sequence ID" value="KAE9032335.1"/>
    <property type="molecule type" value="Genomic_DNA"/>
</dbReference>
<feature type="signal peptide" evidence="1">
    <location>
        <begin position="1"/>
        <end position="19"/>
    </location>
</feature>
<dbReference type="EMBL" id="QXFT01000600">
    <property type="protein sequence ID" value="KAE9339877.1"/>
    <property type="molecule type" value="Genomic_DNA"/>
</dbReference>
<accession>A0A6A4F4S3</accession>
<dbReference type="EMBL" id="QXFU01000139">
    <property type="protein sequence ID" value="KAE9042772.1"/>
    <property type="molecule type" value="Genomic_DNA"/>
</dbReference>
<feature type="chain" id="PRO_5036167628" evidence="1">
    <location>
        <begin position="20"/>
        <end position="55"/>
    </location>
</feature>
<dbReference type="Proteomes" id="UP000435112">
    <property type="component" value="Unassembled WGS sequence"/>
</dbReference>
<evidence type="ECO:0000313" key="5">
    <source>
        <dbReference type="Proteomes" id="UP000429607"/>
    </source>
</evidence>
<comment type="caution">
    <text evidence="4">The sequence shown here is derived from an EMBL/GenBank/DDBJ whole genome shotgun (WGS) entry which is preliminary data.</text>
</comment>
<evidence type="ECO:0000313" key="3">
    <source>
        <dbReference type="EMBL" id="KAE9042772.1"/>
    </source>
</evidence>
<evidence type="ECO:0000313" key="6">
    <source>
        <dbReference type="Proteomes" id="UP000434957"/>
    </source>
</evidence>
<proteinExistence type="predicted"/>
<evidence type="ECO:0000313" key="2">
    <source>
        <dbReference type="EMBL" id="KAE9032335.1"/>
    </source>
</evidence>
<dbReference type="Proteomes" id="UP000429607">
    <property type="component" value="Unassembled WGS sequence"/>
</dbReference>
<organism evidence="4 6">
    <name type="scientific">Phytophthora rubi</name>
    <dbReference type="NCBI Taxonomy" id="129364"/>
    <lineage>
        <taxon>Eukaryota</taxon>
        <taxon>Sar</taxon>
        <taxon>Stramenopiles</taxon>
        <taxon>Oomycota</taxon>
        <taxon>Peronosporomycetes</taxon>
        <taxon>Peronosporales</taxon>
        <taxon>Peronosporaceae</taxon>
        <taxon>Phytophthora</taxon>
    </lineage>
</organism>
<evidence type="ECO:0000256" key="1">
    <source>
        <dbReference type="SAM" id="SignalP"/>
    </source>
</evidence>
<gene>
    <name evidence="2" type="ORF">PR001_g10658</name>
    <name evidence="3" type="ORF">PR002_g3736</name>
    <name evidence="4" type="ORF">PR003_g10790</name>
</gene>
<name>A0A6A4F4S3_9STRA</name>